<keyword evidence="3" id="KW-1185">Reference proteome</keyword>
<sequence>MESHREPTRTSENLSPRTSIPGLLDFVTRRARLDFCSPQAASSQAAQAAAGRRAEAAVQAATAEVTAEAAVQTAAASAAQGMAASREEVGKQSPLRRSPSTTCRSPPSAPSSEDDDFASSRRYWASAEHAGGRRVLWGPAGVSAGGRASGEEKASCLGSPERPAGGQRHSCWDAAQWSSPGGRASGARAAPSCGPAAAERAAAHRARAGPRAGSVRPRAGTPGSVRLRQTRRASPGERECQTRPTVVELTVPLRS</sequence>
<organism evidence="2 3">
    <name type="scientific">Prorocentrum cordatum</name>
    <dbReference type="NCBI Taxonomy" id="2364126"/>
    <lineage>
        <taxon>Eukaryota</taxon>
        <taxon>Sar</taxon>
        <taxon>Alveolata</taxon>
        <taxon>Dinophyceae</taxon>
        <taxon>Prorocentrales</taxon>
        <taxon>Prorocentraceae</taxon>
        <taxon>Prorocentrum</taxon>
    </lineage>
</organism>
<feature type="region of interest" description="Disordered" evidence="1">
    <location>
        <begin position="143"/>
        <end position="244"/>
    </location>
</feature>
<evidence type="ECO:0000256" key="1">
    <source>
        <dbReference type="SAM" id="MobiDB-lite"/>
    </source>
</evidence>
<feature type="region of interest" description="Disordered" evidence="1">
    <location>
        <begin position="1"/>
        <end position="22"/>
    </location>
</feature>
<evidence type="ECO:0000313" key="3">
    <source>
        <dbReference type="Proteomes" id="UP001189429"/>
    </source>
</evidence>
<feature type="compositionally biased region" description="Low complexity" evidence="1">
    <location>
        <begin position="178"/>
        <end position="200"/>
    </location>
</feature>
<protein>
    <submittedName>
        <fullName evidence="2">Uncharacterized protein</fullName>
    </submittedName>
</protein>
<dbReference type="EMBL" id="CAUYUJ010004021">
    <property type="protein sequence ID" value="CAK0807838.1"/>
    <property type="molecule type" value="Genomic_DNA"/>
</dbReference>
<name>A0ABN9QVT5_9DINO</name>
<dbReference type="Proteomes" id="UP001189429">
    <property type="component" value="Unassembled WGS sequence"/>
</dbReference>
<gene>
    <name evidence="2" type="ORF">PCOR1329_LOCUS13601</name>
</gene>
<feature type="compositionally biased region" description="Low complexity" evidence="1">
    <location>
        <begin position="93"/>
        <end position="106"/>
    </location>
</feature>
<feature type="region of interest" description="Disordered" evidence="1">
    <location>
        <begin position="71"/>
        <end position="120"/>
    </location>
</feature>
<feature type="compositionally biased region" description="Low complexity" evidence="1">
    <location>
        <begin position="71"/>
        <end position="84"/>
    </location>
</feature>
<evidence type="ECO:0000313" key="2">
    <source>
        <dbReference type="EMBL" id="CAK0807838.1"/>
    </source>
</evidence>
<proteinExistence type="predicted"/>
<accession>A0ABN9QVT5</accession>
<reference evidence="2" key="1">
    <citation type="submission" date="2023-10" db="EMBL/GenBank/DDBJ databases">
        <authorList>
            <person name="Chen Y."/>
            <person name="Shah S."/>
            <person name="Dougan E. K."/>
            <person name="Thang M."/>
            <person name="Chan C."/>
        </authorList>
    </citation>
    <scope>NUCLEOTIDE SEQUENCE [LARGE SCALE GENOMIC DNA]</scope>
</reference>
<feature type="non-terminal residue" evidence="2">
    <location>
        <position position="255"/>
    </location>
</feature>
<comment type="caution">
    <text evidence="2">The sequence shown here is derived from an EMBL/GenBank/DDBJ whole genome shotgun (WGS) entry which is preliminary data.</text>
</comment>